<sequence length="115" mass="12198">MSCEALLGVPLRDGDIQDGQTLQGGLTEVDQFLNRTDDQRLLITEGATNINGQAVYGAAHQDSGTMFVDIASERIGSLVNTVAHEGMHLTGAGEANATVTGYMTDLAYRVNAWAN</sequence>
<name>A0A3E0WFI6_9GAMM</name>
<evidence type="ECO:0000313" key="1">
    <source>
        <dbReference type="EMBL" id="RFA31087.1"/>
    </source>
</evidence>
<proteinExistence type="predicted"/>
<keyword evidence="2" id="KW-1185">Reference proteome</keyword>
<evidence type="ECO:0000313" key="2">
    <source>
        <dbReference type="Proteomes" id="UP000256763"/>
    </source>
</evidence>
<reference evidence="2" key="1">
    <citation type="submission" date="2017-05" db="EMBL/GenBank/DDBJ databases">
        <authorList>
            <person name="Sharma S."/>
            <person name="Sidhu C."/>
            <person name="Pinnaka A.K."/>
        </authorList>
    </citation>
    <scope>NUCLEOTIDE SEQUENCE [LARGE SCALE GENOMIC DNA]</scope>
    <source>
        <strain evidence="2">AK93</strain>
    </source>
</reference>
<dbReference type="EMBL" id="NFZW01000060">
    <property type="protein sequence ID" value="RFA31087.1"/>
    <property type="molecule type" value="Genomic_DNA"/>
</dbReference>
<organism evidence="1 2">
    <name type="scientific">Alkalilimnicola ehrlichii</name>
    <dbReference type="NCBI Taxonomy" id="351052"/>
    <lineage>
        <taxon>Bacteria</taxon>
        <taxon>Pseudomonadati</taxon>
        <taxon>Pseudomonadota</taxon>
        <taxon>Gammaproteobacteria</taxon>
        <taxon>Chromatiales</taxon>
        <taxon>Ectothiorhodospiraceae</taxon>
        <taxon>Alkalilimnicola</taxon>
    </lineage>
</organism>
<comment type="caution">
    <text evidence="1">The sequence shown here is derived from an EMBL/GenBank/DDBJ whole genome shotgun (WGS) entry which is preliminary data.</text>
</comment>
<accession>A0A3E0WFI6</accession>
<dbReference type="AlphaFoldDB" id="A0A3E0WFI6"/>
<gene>
    <name evidence="1" type="ORF">CAL65_22575</name>
</gene>
<dbReference type="Proteomes" id="UP000256763">
    <property type="component" value="Unassembled WGS sequence"/>
</dbReference>
<feature type="non-terminal residue" evidence="1">
    <location>
        <position position="115"/>
    </location>
</feature>
<protein>
    <submittedName>
        <fullName evidence="1">Uncharacterized protein</fullName>
    </submittedName>
</protein>